<gene>
    <name evidence="9" type="ORF">EGC77_20220</name>
    <name evidence="8" type="ORF">EGC80_06540</name>
</gene>
<evidence type="ECO:0000259" key="7">
    <source>
        <dbReference type="Pfam" id="PF12698"/>
    </source>
</evidence>
<evidence type="ECO:0000313" key="10">
    <source>
        <dbReference type="Proteomes" id="UP000273778"/>
    </source>
</evidence>
<evidence type="ECO:0000256" key="2">
    <source>
        <dbReference type="ARBA" id="ARBA00022475"/>
    </source>
</evidence>
<evidence type="ECO:0000313" key="8">
    <source>
        <dbReference type="EMBL" id="AZG34612.1"/>
    </source>
</evidence>
<feature type="domain" description="ABC-2 type transporter transmembrane" evidence="7">
    <location>
        <begin position="21"/>
        <end position="371"/>
    </location>
</feature>
<feature type="transmembrane region" description="Helical" evidence="6">
    <location>
        <begin position="355"/>
        <end position="372"/>
    </location>
</feature>
<keyword evidence="2" id="KW-1003">Cell membrane</keyword>
<evidence type="ECO:0000313" key="9">
    <source>
        <dbReference type="EMBL" id="RPA22869.1"/>
    </source>
</evidence>
<dbReference type="PANTHER" id="PTHR30294:SF47">
    <property type="entry name" value="INNER MEMBRANE TRANSPORT PERMEASE YHHJ"/>
    <property type="match status" value="1"/>
</dbReference>
<proteinExistence type="predicted"/>
<dbReference type="KEGG" id="spsr:EGC80_06540"/>
<dbReference type="GO" id="GO:0005886">
    <property type="term" value="C:plasma membrane"/>
    <property type="evidence" value="ECO:0007669"/>
    <property type="project" value="UniProtKB-SubCell"/>
</dbReference>
<dbReference type="Proteomes" id="UP000278855">
    <property type="component" value="Unassembled WGS sequence"/>
</dbReference>
<dbReference type="Gene3D" id="3.40.1710.10">
    <property type="entry name" value="abc type-2 transporter like domain"/>
    <property type="match status" value="1"/>
</dbReference>
<keyword evidence="5 6" id="KW-0472">Membrane</keyword>
<dbReference type="GO" id="GO:0140359">
    <property type="term" value="F:ABC-type transporter activity"/>
    <property type="evidence" value="ECO:0007669"/>
    <property type="project" value="InterPro"/>
</dbReference>
<protein>
    <submittedName>
        <fullName evidence="9">ABC transporter permease</fullName>
    </submittedName>
</protein>
<evidence type="ECO:0000256" key="4">
    <source>
        <dbReference type="ARBA" id="ARBA00022989"/>
    </source>
</evidence>
<reference evidence="9" key="3">
    <citation type="submission" date="2018-11" db="EMBL/GenBank/DDBJ databases">
        <authorList>
            <person name="Hwang Y.J."/>
            <person name="Hwang C.Y."/>
        </authorList>
    </citation>
    <scope>NUCLEOTIDE SEQUENCE</scope>
    <source>
        <strain evidence="9">R106</strain>
    </source>
</reference>
<dbReference type="Pfam" id="PF12698">
    <property type="entry name" value="ABC2_membrane_3"/>
    <property type="match status" value="1"/>
</dbReference>
<evidence type="ECO:0000313" key="11">
    <source>
        <dbReference type="Proteomes" id="UP000278855"/>
    </source>
</evidence>
<comment type="subcellular location">
    <subcellularLocation>
        <location evidence="1">Cell membrane</location>
        <topology evidence="1">Multi-pass membrane protein</topology>
    </subcellularLocation>
</comment>
<dbReference type="EMBL" id="CP034073">
    <property type="protein sequence ID" value="AZG34612.1"/>
    <property type="molecule type" value="Genomic_DNA"/>
</dbReference>
<dbReference type="InterPro" id="IPR051449">
    <property type="entry name" value="ABC-2_transporter_component"/>
</dbReference>
<feature type="transmembrane region" description="Helical" evidence="6">
    <location>
        <begin position="294"/>
        <end position="313"/>
    </location>
</feature>
<evidence type="ECO:0000256" key="3">
    <source>
        <dbReference type="ARBA" id="ARBA00022692"/>
    </source>
</evidence>
<feature type="transmembrane region" description="Helical" evidence="6">
    <location>
        <begin position="183"/>
        <end position="208"/>
    </location>
</feature>
<reference evidence="8 10" key="1">
    <citation type="submission" date="2018-11" db="EMBL/GenBank/DDBJ databases">
        <title>Shewanella sp. M2.</title>
        <authorList>
            <person name="Hwang Y.J."/>
            <person name="Hwang C.Y."/>
        </authorList>
    </citation>
    <scope>NUCLEOTIDE SEQUENCE [LARGE SCALE GENOMIC DNA]</scope>
    <source>
        <strain evidence="8 10">M2</strain>
    </source>
</reference>
<feature type="transmembrane region" description="Helical" evidence="6">
    <location>
        <begin position="21"/>
        <end position="41"/>
    </location>
</feature>
<reference evidence="11" key="2">
    <citation type="submission" date="2018-11" db="EMBL/GenBank/DDBJ databases">
        <title>Shewanella sp. R106.</title>
        <authorList>
            <person name="Hwang Y.J."/>
            <person name="Hwang C.Y."/>
        </authorList>
    </citation>
    <scope>NUCLEOTIDE SEQUENCE [LARGE SCALE GENOMIC DNA]</scope>
    <source>
        <strain evidence="11">R106</strain>
    </source>
</reference>
<organism evidence="9 11">
    <name type="scientific">Shewanella psychromarinicola</name>
    <dbReference type="NCBI Taxonomy" id="2487742"/>
    <lineage>
        <taxon>Bacteria</taxon>
        <taxon>Pseudomonadati</taxon>
        <taxon>Pseudomonadota</taxon>
        <taxon>Gammaproteobacteria</taxon>
        <taxon>Alteromonadales</taxon>
        <taxon>Shewanellaceae</taxon>
        <taxon>Shewanella</taxon>
    </lineage>
</organism>
<evidence type="ECO:0000256" key="6">
    <source>
        <dbReference type="SAM" id="Phobius"/>
    </source>
</evidence>
<dbReference type="OrthoDB" id="9803577at2"/>
<feature type="transmembrane region" description="Helical" evidence="6">
    <location>
        <begin position="229"/>
        <end position="255"/>
    </location>
</feature>
<dbReference type="AlphaFoldDB" id="A0A3N4DAZ8"/>
<evidence type="ECO:0000256" key="1">
    <source>
        <dbReference type="ARBA" id="ARBA00004651"/>
    </source>
</evidence>
<name>A0A3N4DAZ8_9GAMM</name>
<keyword evidence="10" id="KW-1185">Reference proteome</keyword>
<feature type="transmembrane region" description="Helical" evidence="6">
    <location>
        <begin position="267"/>
        <end position="289"/>
    </location>
</feature>
<keyword evidence="3 6" id="KW-0812">Transmembrane</keyword>
<dbReference type="RefSeq" id="WP_101033837.1">
    <property type="nucleotide sequence ID" value="NZ_CP034073.1"/>
</dbReference>
<sequence>MRPPLSALVIRELKALWQDPWQLALVSYLPLVGIFMLWWLFSAGLPRALPVALVDQDMSQLSRSLGRNLAASPVITPISYPDLLSAQQAMKEAEVYAMVVLPYGLRKDLLTAKQPVIDIRYNGQFLLVGKLLVSQIQQSLGAGLSELAGIKQMAAGVPKVKVETRLRPVASQVTPLFNMNKSYLVFLLPPVLIALGQLLAMLVFANCLSREVRLGKLTQCYRAGIWRVIGVKFLLYTPLLILQGKLILAVLYQYLALPLAGKFGQLLLAQFLMISAVWLIVLAIFFLLLDATRLVSFCTALFAPAFPFMGITFPTQNMPVLAQWWRQIMPSSHYIETHVGVVSYGQSWFNMLQQVASYWGFLLLVPVIFYLVKRQRKALAVMSTADKPDDITQPSRGI</sequence>
<dbReference type="PANTHER" id="PTHR30294">
    <property type="entry name" value="MEMBRANE COMPONENT OF ABC TRANSPORTER YHHJ-RELATED"/>
    <property type="match status" value="1"/>
</dbReference>
<accession>A0A3N4DAZ8</accession>
<dbReference type="Proteomes" id="UP000273778">
    <property type="component" value="Chromosome"/>
</dbReference>
<keyword evidence="4 6" id="KW-1133">Transmembrane helix</keyword>
<dbReference type="InterPro" id="IPR013525">
    <property type="entry name" value="ABC2_TM"/>
</dbReference>
<dbReference type="EMBL" id="RKKB01000024">
    <property type="protein sequence ID" value="RPA22869.1"/>
    <property type="molecule type" value="Genomic_DNA"/>
</dbReference>
<evidence type="ECO:0000256" key="5">
    <source>
        <dbReference type="ARBA" id="ARBA00023136"/>
    </source>
</evidence>